<dbReference type="RefSeq" id="WP_170221158.1">
    <property type="nucleotide sequence ID" value="NZ_BJNW01000022.1"/>
</dbReference>
<dbReference type="InterPro" id="IPR011013">
    <property type="entry name" value="Gal_mutarotase_sf_dom"/>
</dbReference>
<sequence>MGSDPGSTGTVDDDVVAVRTVSGPGGTAVVARRGAALASFHDPSGNHLVLPTEPNSDGSDCSGVVLAPWTNRIRDGRYTFHGTTRQLPLTEPERGAAAHGLALRRDWQWDVQACTAQRVVLHLDLLPEPGYPHALRLTCSYAVDEHGLTVTVAARNLGRDPAPYVVGGHPYLVPPTAPESTGRRAAADGWTLSVPADVYLRTDPERLLPLEILPVAGSREDFRGGRALREIAHDVALGSLARESDGTVRCSLTGEGGTTTVLTCGETVHWIQVYTDDNGMNGVTRRAVAVEPMSAPADAFNSGQGLVVLGPHEEHRVWWRIGSEGG</sequence>
<evidence type="ECO:0000313" key="1">
    <source>
        <dbReference type="EMBL" id="GED00043.1"/>
    </source>
</evidence>
<dbReference type="Proteomes" id="UP000315730">
    <property type="component" value="Unassembled WGS sequence"/>
</dbReference>
<organism evidence="1 2">
    <name type="scientific">Kocuria varians</name>
    <name type="common">Micrococcus varians</name>
    <dbReference type="NCBI Taxonomy" id="1272"/>
    <lineage>
        <taxon>Bacteria</taxon>
        <taxon>Bacillati</taxon>
        <taxon>Actinomycetota</taxon>
        <taxon>Actinomycetes</taxon>
        <taxon>Micrococcales</taxon>
        <taxon>Micrococcaceae</taxon>
        <taxon>Kocuria</taxon>
    </lineage>
</organism>
<reference evidence="1 2" key="1">
    <citation type="submission" date="2019-06" db="EMBL/GenBank/DDBJ databases">
        <title>Whole genome shotgun sequence of Kocuria varians NBRC 15358.</title>
        <authorList>
            <person name="Hosoyama A."/>
            <person name="Uohara A."/>
            <person name="Ohji S."/>
            <person name="Ichikawa N."/>
        </authorList>
    </citation>
    <scope>NUCLEOTIDE SEQUENCE [LARGE SCALE GENOMIC DNA]</scope>
    <source>
        <strain evidence="1 2">NBRC 15358</strain>
    </source>
</reference>
<dbReference type="GO" id="GO:0016853">
    <property type="term" value="F:isomerase activity"/>
    <property type="evidence" value="ECO:0007669"/>
    <property type="project" value="InterPro"/>
</dbReference>
<dbReference type="EMBL" id="BJNW01000022">
    <property type="protein sequence ID" value="GED00043.1"/>
    <property type="molecule type" value="Genomic_DNA"/>
</dbReference>
<proteinExistence type="predicted"/>
<dbReference type="Gene3D" id="2.70.98.10">
    <property type="match status" value="1"/>
</dbReference>
<comment type="caution">
    <text evidence="1">The sequence shown here is derived from an EMBL/GenBank/DDBJ whole genome shotgun (WGS) entry which is preliminary data.</text>
</comment>
<dbReference type="SUPFAM" id="SSF74650">
    <property type="entry name" value="Galactose mutarotase-like"/>
    <property type="match status" value="1"/>
</dbReference>
<name>A0A4Y4D6U4_KOCVA</name>
<dbReference type="Pfam" id="PF01263">
    <property type="entry name" value="Aldose_epim"/>
    <property type="match status" value="1"/>
</dbReference>
<protein>
    <submittedName>
        <fullName evidence="1">Aldose 1-epimerase</fullName>
    </submittedName>
</protein>
<keyword evidence="2" id="KW-1185">Reference proteome</keyword>
<dbReference type="GO" id="GO:0030246">
    <property type="term" value="F:carbohydrate binding"/>
    <property type="evidence" value="ECO:0007669"/>
    <property type="project" value="InterPro"/>
</dbReference>
<dbReference type="InterPro" id="IPR014718">
    <property type="entry name" value="GH-type_carb-bd"/>
</dbReference>
<accession>A0A4Y4D6U4</accession>
<gene>
    <name evidence="1" type="primary">galM</name>
    <name evidence="1" type="ORF">KVA01_21970</name>
</gene>
<dbReference type="InterPro" id="IPR008183">
    <property type="entry name" value="Aldose_1/G6P_1-epimerase"/>
</dbReference>
<dbReference type="STRING" id="1272.GCA_900014985_01807"/>
<evidence type="ECO:0000313" key="2">
    <source>
        <dbReference type="Proteomes" id="UP000315730"/>
    </source>
</evidence>
<dbReference type="AlphaFoldDB" id="A0A4Y4D6U4"/>
<dbReference type="GO" id="GO:0005975">
    <property type="term" value="P:carbohydrate metabolic process"/>
    <property type="evidence" value="ECO:0007669"/>
    <property type="project" value="InterPro"/>
</dbReference>